<dbReference type="EMBL" id="QKWP01001487">
    <property type="protein sequence ID" value="RIB08614.1"/>
    <property type="molecule type" value="Genomic_DNA"/>
</dbReference>
<dbReference type="AlphaFoldDB" id="A0A397UEK8"/>
<organism evidence="1 2">
    <name type="scientific">Gigaspora rosea</name>
    <dbReference type="NCBI Taxonomy" id="44941"/>
    <lineage>
        <taxon>Eukaryota</taxon>
        <taxon>Fungi</taxon>
        <taxon>Fungi incertae sedis</taxon>
        <taxon>Mucoromycota</taxon>
        <taxon>Glomeromycotina</taxon>
        <taxon>Glomeromycetes</taxon>
        <taxon>Diversisporales</taxon>
        <taxon>Gigasporaceae</taxon>
        <taxon>Gigaspora</taxon>
    </lineage>
</organism>
<proteinExistence type="predicted"/>
<dbReference type="STRING" id="44941.A0A397UEK8"/>
<protein>
    <submittedName>
        <fullName evidence="1">Uncharacterized protein</fullName>
    </submittedName>
</protein>
<accession>A0A397UEK8</accession>
<dbReference type="OrthoDB" id="9895617at2759"/>
<comment type="caution">
    <text evidence="1">The sequence shown here is derived from an EMBL/GenBank/DDBJ whole genome shotgun (WGS) entry which is preliminary data.</text>
</comment>
<sequence length="277" mass="31405">MSLIQQPLGNCDLKISDELVKGVSNGIYEGTPNSIDILSVVGQIHYNMIFFPLGTSSKTYNRSSAKLEEKPFDCSTLYVLITLQAPNSGLPSSVKLANIFGYDSQEHHLKYINLDVAKSFISKEIANLEIEETVVVTVRKAVRKIFDISKAGSLIDNESNKQECFKIVRSFIKDYYDMKNNVVEMDYAFENKIYEITSIKNPQEIGNQKSYGIARIKIIYNIIIQTHLRIKTNKAITKVLDKEIGELLELIQAIELDRYFTLCEKTIKSNDFSSSFA</sequence>
<evidence type="ECO:0000313" key="2">
    <source>
        <dbReference type="Proteomes" id="UP000266673"/>
    </source>
</evidence>
<reference evidence="1 2" key="1">
    <citation type="submission" date="2018-06" db="EMBL/GenBank/DDBJ databases">
        <title>Comparative genomics reveals the genomic features of Rhizophagus irregularis, R. cerebriforme, R. diaphanum and Gigaspora rosea, and their symbiotic lifestyle signature.</title>
        <authorList>
            <person name="Morin E."/>
            <person name="San Clemente H."/>
            <person name="Chen E.C.H."/>
            <person name="De La Providencia I."/>
            <person name="Hainaut M."/>
            <person name="Kuo A."/>
            <person name="Kohler A."/>
            <person name="Murat C."/>
            <person name="Tang N."/>
            <person name="Roy S."/>
            <person name="Loubradou J."/>
            <person name="Henrissat B."/>
            <person name="Grigoriev I.V."/>
            <person name="Corradi N."/>
            <person name="Roux C."/>
            <person name="Martin F.M."/>
        </authorList>
    </citation>
    <scope>NUCLEOTIDE SEQUENCE [LARGE SCALE GENOMIC DNA]</scope>
    <source>
        <strain evidence="1 2">DAOM 194757</strain>
    </source>
</reference>
<keyword evidence="2" id="KW-1185">Reference proteome</keyword>
<gene>
    <name evidence="1" type="ORF">C2G38_2211211</name>
</gene>
<name>A0A397UEK8_9GLOM</name>
<dbReference type="Proteomes" id="UP000266673">
    <property type="component" value="Unassembled WGS sequence"/>
</dbReference>
<evidence type="ECO:0000313" key="1">
    <source>
        <dbReference type="EMBL" id="RIB08614.1"/>
    </source>
</evidence>